<evidence type="ECO:0000256" key="11">
    <source>
        <dbReference type="ARBA" id="ARBA00023242"/>
    </source>
</evidence>
<reference evidence="16 17" key="1">
    <citation type="submission" date="2019-09" db="EMBL/GenBank/DDBJ databases">
        <title>Bird 10,000 Genomes (B10K) Project - Family phase.</title>
        <authorList>
            <person name="Zhang G."/>
        </authorList>
    </citation>
    <scope>NUCLEOTIDE SEQUENCE [LARGE SCALE GENOMIC DNA]</scope>
    <source>
        <strain evidence="16">B10K-DU-017-25</strain>
        <tissue evidence="16">Mixed tissue sample</tissue>
    </source>
</reference>
<evidence type="ECO:0000256" key="5">
    <source>
        <dbReference type="ARBA" id="ARBA00022723"/>
    </source>
</evidence>
<gene>
    <name evidence="16" type="primary">Rnf17</name>
    <name evidence="16" type="ORF">CENUNI_R13907</name>
</gene>
<evidence type="ECO:0000256" key="8">
    <source>
        <dbReference type="ARBA" id="ARBA00022782"/>
    </source>
</evidence>
<evidence type="ECO:0000313" key="17">
    <source>
        <dbReference type="Proteomes" id="UP000517892"/>
    </source>
</evidence>
<evidence type="ECO:0000256" key="2">
    <source>
        <dbReference type="ARBA" id="ARBA00004496"/>
    </source>
</evidence>
<dbReference type="GO" id="GO:0007283">
    <property type="term" value="P:spermatogenesis"/>
    <property type="evidence" value="ECO:0007669"/>
    <property type="project" value="UniProtKB-KW"/>
</dbReference>
<evidence type="ECO:0000256" key="9">
    <source>
        <dbReference type="ARBA" id="ARBA00022833"/>
    </source>
</evidence>
<comment type="subcellular location">
    <subcellularLocation>
        <location evidence="2">Cytoplasm</location>
    </subcellularLocation>
    <subcellularLocation>
        <location evidence="1">Nucleus</location>
    </subcellularLocation>
</comment>
<evidence type="ECO:0000256" key="6">
    <source>
        <dbReference type="ARBA" id="ARBA00022737"/>
    </source>
</evidence>
<evidence type="ECO:0000256" key="7">
    <source>
        <dbReference type="ARBA" id="ARBA00022771"/>
    </source>
</evidence>
<comment type="function">
    <text evidence="12">Seems to be involved in regulation of transcriptional activity of MYC. In vitro, inhibits DNA-binding activity of Mad-MAX heterodimers. Can recruit Mad transcriptional repressors (MXD1, MXD3, MXD4 and MXI1) to the cytoplasm. May be involved in spermiogenesis.</text>
</comment>
<dbReference type="GO" id="GO:0030154">
    <property type="term" value="P:cell differentiation"/>
    <property type="evidence" value="ECO:0007669"/>
    <property type="project" value="UniProtKB-KW"/>
</dbReference>
<dbReference type="Gene3D" id="2.40.50.90">
    <property type="match status" value="1"/>
</dbReference>
<evidence type="ECO:0000256" key="13">
    <source>
        <dbReference type="ARBA" id="ARBA00062119"/>
    </source>
</evidence>
<dbReference type="GO" id="GO:0008270">
    <property type="term" value="F:zinc ion binding"/>
    <property type="evidence" value="ECO:0007669"/>
    <property type="project" value="UniProtKB-KW"/>
</dbReference>
<dbReference type="OrthoDB" id="5800423at2759"/>
<dbReference type="SUPFAM" id="SSF63748">
    <property type="entry name" value="Tudor/PWWP/MBT"/>
    <property type="match status" value="2"/>
</dbReference>
<keyword evidence="17" id="KW-1185">Reference proteome</keyword>
<proteinExistence type="predicted"/>
<keyword evidence="11" id="KW-0539">Nucleus</keyword>
<organism evidence="16 17">
    <name type="scientific">Centropus unirufus</name>
    <dbReference type="NCBI Taxonomy" id="1118519"/>
    <lineage>
        <taxon>Eukaryota</taxon>
        <taxon>Metazoa</taxon>
        <taxon>Chordata</taxon>
        <taxon>Craniata</taxon>
        <taxon>Vertebrata</taxon>
        <taxon>Euteleostomi</taxon>
        <taxon>Archelosauria</taxon>
        <taxon>Archosauria</taxon>
        <taxon>Dinosauria</taxon>
        <taxon>Saurischia</taxon>
        <taxon>Theropoda</taxon>
        <taxon>Coelurosauria</taxon>
        <taxon>Aves</taxon>
        <taxon>Neognathae</taxon>
        <taxon>Neoaves</taxon>
        <taxon>Otidimorphae</taxon>
        <taxon>Cuculiformes</taxon>
        <taxon>Centropidae</taxon>
        <taxon>Centropus</taxon>
    </lineage>
</organism>
<comment type="subunit">
    <text evidence="13">Interacts with MXD1, MXD3, MXD4, MXI1 and PIWIL1. Self-associates.</text>
</comment>
<comment type="caution">
    <text evidence="16">The sequence shown here is derived from an EMBL/GenBank/DDBJ whole genome shotgun (WGS) entry which is preliminary data.</text>
</comment>
<accession>A0A7K4ZW66</accession>
<keyword evidence="4" id="KW-0963">Cytoplasm</keyword>
<keyword evidence="10" id="KW-0744">Spermatogenesis</keyword>
<protein>
    <recommendedName>
        <fullName evidence="14">RING finger protein 17</fullName>
    </recommendedName>
</protein>
<evidence type="ECO:0000256" key="14">
    <source>
        <dbReference type="ARBA" id="ARBA00072636"/>
    </source>
</evidence>
<dbReference type="Gene3D" id="2.30.30.140">
    <property type="match status" value="2"/>
</dbReference>
<dbReference type="PANTHER" id="PTHR16442">
    <property type="entry name" value="RING FINGER PROTEIN 17"/>
    <property type="match status" value="1"/>
</dbReference>
<keyword evidence="3" id="KW-0217">Developmental protein</keyword>
<feature type="domain" description="Tudor" evidence="15">
    <location>
        <begin position="273"/>
        <end position="333"/>
    </location>
</feature>
<dbReference type="PROSITE" id="PS50304">
    <property type="entry name" value="TUDOR"/>
    <property type="match status" value="2"/>
</dbReference>
<keyword evidence="7" id="KW-0863">Zinc-finger</keyword>
<feature type="non-terminal residue" evidence="16">
    <location>
        <position position="1"/>
    </location>
</feature>
<dbReference type="InterPro" id="IPR035437">
    <property type="entry name" value="SNase_OB-fold_sf"/>
</dbReference>
<evidence type="ECO:0000256" key="12">
    <source>
        <dbReference type="ARBA" id="ARBA00057086"/>
    </source>
</evidence>
<keyword evidence="9" id="KW-0862">Zinc</keyword>
<dbReference type="Pfam" id="PF00567">
    <property type="entry name" value="TUDOR"/>
    <property type="match status" value="2"/>
</dbReference>
<dbReference type="EMBL" id="VYZI01000215">
    <property type="protein sequence ID" value="NWR74858.1"/>
    <property type="molecule type" value="Genomic_DNA"/>
</dbReference>
<keyword evidence="6" id="KW-0677">Repeat</keyword>
<evidence type="ECO:0000259" key="15">
    <source>
        <dbReference type="PROSITE" id="PS50304"/>
    </source>
</evidence>
<keyword evidence="5" id="KW-0479">Metal-binding</keyword>
<dbReference type="InterPro" id="IPR002999">
    <property type="entry name" value="Tudor"/>
</dbReference>
<dbReference type="AlphaFoldDB" id="A0A7K4ZW66"/>
<feature type="non-terminal residue" evidence="16">
    <location>
        <position position="417"/>
    </location>
</feature>
<evidence type="ECO:0000256" key="10">
    <source>
        <dbReference type="ARBA" id="ARBA00022871"/>
    </source>
</evidence>
<dbReference type="Proteomes" id="UP000517892">
    <property type="component" value="Unassembled WGS sequence"/>
</dbReference>
<sequence length="417" mass="47401">KVFPALVSCVRTDGTIYIIPKSFETEINKMSTEIQRNFKCRDLLEPHCWKRGEACLVRKEDNVWHRGQVVEISSNALEVQFVDIGCIAKFPPRDLYPTTLYTDIPPFCIPCQLHKAAPIGNVWQPEALHCLQDLLLTDEAVDVHVQELPDNPWGKLSISLYFSEISVASFMAYQKYCIAEDPQDLLQLMLEQHDLVRSSYELPPLPIPGAFLPVKVTHLVSPNEVYVSLDLCKHLCKPPATEGDASAEEQWESLKEALKWCSENVELIPLLKHFQTDMPCLAEYHDGLWYRAKIISVEKSSPLQILIQFVDYGNFLIVSASSLRQMPYEVLKFPVEAAQVLLAGFKPPLKDKSTRRIPYAPQWSEEALWAMIECVEGKQLLACILALSPEITISLYDDEKNLVHMKLIELGLADLHE</sequence>
<name>A0A7K4ZW66_9AVES</name>
<evidence type="ECO:0000256" key="3">
    <source>
        <dbReference type="ARBA" id="ARBA00022473"/>
    </source>
</evidence>
<evidence type="ECO:0000256" key="1">
    <source>
        <dbReference type="ARBA" id="ARBA00004123"/>
    </source>
</evidence>
<evidence type="ECO:0000313" key="16">
    <source>
        <dbReference type="EMBL" id="NWR74858.1"/>
    </source>
</evidence>
<feature type="domain" description="Tudor" evidence="15">
    <location>
        <begin position="48"/>
        <end position="105"/>
    </location>
</feature>
<dbReference type="PANTHER" id="PTHR16442:SF1">
    <property type="entry name" value="RING FINGER PROTEIN 17"/>
    <property type="match status" value="1"/>
</dbReference>
<dbReference type="GO" id="GO:0005634">
    <property type="term" value="C:nucleus"/>
    <property type="evidence" value="ECO:0007669"/>
    <property type="project" value="UniProtKB-SubCell"/>
</dbReference>
<dbReference type="FunFam" id="2.30.30.140:FF:000114">
    <property type="entry name" value="RING finger protein 17"/>
    <property type="match status" value="1"/>
</dbReference>
<evidence type="ECO:0000256" key="4">
    <source>
        <dbReference type="ARBA" id="ARBA00022490"/>
    </source>
</evidence>
<dbReference type="GO" id="GO:0005737">
    <property type="term" value="C:cytoplasm"/>
    <property type="evidence" value="ECO:0007669"/>
    <property type="project" value="UniProtKB-SubCell"/>
</dbReference>
<dbReference type="SMART" id="SM00333">
    <property type="entry name" value="TUDOR"/>
    <property type="match status" value="2"/>
</dbReference>
<keyword evidence="8" id="KW-0221">Differentiation</keyword>